<evidence type="ECO:0000313" key="3">
    <source>
        <dbReference type="Proteomes" id="UP001162030"/>
    </source>
</evidence>
<proteinExistence type="predicted"/>
<dbReference type="Gene3D" id="3.40.50.2300">
    <property type="match status" value="2"/>
</dbReference>
<protein>
    <submittedName>
        <fullName evidence="2">Urea transport system substrate-binding protein</fullName>
    </submittedName>
</protein>
<feature type="chain" id="PRO_5046531877" evidence="1">
    <location>
        <begin position="29"/>
        <end position="431"/>
    </location>
</feature>
<sequence>MPDYTKLLRHLGLALSAAALLFGAEARAEDTIKVGILHSLSGTMAISETTLKDTMLMLIDEQNKKGGLLGKPLEPVVVDPASNWPLFAEKARELLTKDKVAAIFGCWTSVSRKSVLPVVEELNGLLFYPVQYEGEESSKNVFYTGAAPNQQAIPAVDYLMKELKVKRWVLAGTDYVYPRTTNKILEAYLKSKGVKDKDIMINYTPFGHSDWQSIVAEIKKFGSAGKKTAVVSTINGDANVPFYKELANQGISAESIPVVAFSVGEEELSGIDTKPLVGHLAAWNYFMSVDTPENAAFITKWHQFTKDRKRVTNDPMEAHYIGFNMWVKAVEKAGTTDPDAVSKAIIGIEVPNLTGGMAKMLPNHHITKPVLIGEIQEDGQFQTVWQTKTLVEGDAWSDYLPESKSIIAQWTPPINCGNYNTKTKKCSGQKY</sequence>
<dbReference type="InterPro" id="IPR028082">
    <property type="entry name" value="Peripla_BP_I"/>
</dbReference>
<keyword evidence="3" id="KW-1185">Reference proteome</keyword>
<dbReference type="EMBL" id="OX458333">
    <property type="protein sequence ID" value="CAI8915211.1"/>
    <property type="molecule type" value="Genomic_DNA"/>
</dbReference>
<evidence type="ECO:0000313" key="2">
    <source>
        <dbReference type="EMBL" id="CAI8915211.1"/>
    </source>
</evidence>
<evidence type="ECO:0000256" key="1">
    <source>
        <dbReference type="SAM" id="SignalP"/>
    </source>
</evidence>
<name>A0ABM9I608_9GAMM</name>
<dbReference type="NCBIfam" id="TIGR03407">
    <property type="entry name" value="urea_ABC_UrtA"/>
    <property type="match status" value="1"/>
</dbReference>
<feature type="signal peptide" evidence="1">
    <location>
        <begin position="1"/>
        <end position="28"/>
    </location>
</feature>
<organism evidence="2 3">
    <name type="scientific">Methylocaldum szegediense</name>
    <dbReference type="NCBI Taxonomy" id="73780"/>
    <lineage>
        <taxon>Bacteria</taxon>
        <taxon>Pseudomonadati</taxon>
        <taxon>Pseudomonadota</taxon>
        <taxon>Gammaproteobacteria</taxon>
        <taxon>Methylococcales</taxon>
        <taxon>Methylococcaceae</taxon>
        <taxon>Methylocaldum</taxon>
    </lineage>
</organism>
<accession>A0ABM9I608</accession>
<dbReference type="RefSeq" id="WP_026609281.1">
    <property type="nucleotide sequence ID" value="NZ_OX458333.1"/>
</dbReference>
<dbReference type="SUPFAM" id="SSF53822">
    <property type="entry name" value="Periplasmic binding protein-like I"/>
    <property type="match status" value="1"/>
</dbReference>
<dbReference type="PANTHER" id="PTHR47628:SF1">
    <property type="entry name" value="ALIPHATIC AMIDASE EXPRESSION-REGULATING PROTEIN"/>
    <property type="match status" value="1"/>
</dbReference>
<gene>
    <name evidence="2" type="ORF">MSZNOR_3723</name>
</gene>
<keyword evidence="1" id="KW-0732">Signal</keyword>
<reference evidence="2 3" key="1">
    <citation type="submission" date="2023-03" db="EMBL/GenBank/DDBJ databases">
        <authorList>
            <person name="Pearce D."/>
        </authorList>
    </citation>
    <scope>NUCLEOTIDE SEQUENCE [LARGE SCALE GENOMIC DNA]</scope>
    <source>
        <strain evidence="2">Msz</strain>
    </source>
</reference>
<dbReference type="PANTHER" id="PTHR47628">
    <property type="match status" value="1"/>
</dbReference>
<dbReference type="CDD" id="cd06355">
    <property type="entry name" value="PBP1_FmdD-like"/>
    <property type="match status" value="1"/>
</dbReference>
<dbReference type="Proteomes" id="UP001162030">
    <property type="component" value="Chromosome"/>
</dbReference>
<dbReference type="InterPro" id="IPR017777">
    <property type="entry name" value="ABC_urea-bd_UrtA"/>
</dbReference>
<dbReference type="Pfam" id="PF13433">
    <property type="entry name" value="Peripla_BP_5"/>
    <property type="match status" value="1"/>
</dbReference>